<evidence type="ECO:0000256" key="1">
    <source>
        <dbReference type="ARBA" id="ARBA00009199"/>
    </source>
</evidence>
<evidence type="ECO:0000259" key="2">
    <source>
        <dbReference type="Pfam" id="PF01425"/>
    </source>
</evidence>
<dbReference type="SUPFAM" id="SSF75304">
    <property type="entry name" value="Amidase signature (AS) enzymes"/>
    <property type="match status" value="1"/>
</dbReference>
<accession>A0ABU9YM85</accession>
<proteinExistence type="inferred from homology"/>
<dbReference type="PANTHER" id="PTHR11895">
    <property type="entry name" value="TRANSAMIDASE"/>
    <property type="match status" value="1"/>
</dbReference>
<dbReference type="PROSITE" id="PS00571">
    <property type="entry name" value="AMIDASES"/>
    <property type="match status" value="1"/>
</dbReference>
<name>A0ABU9YM85_9PROT</name>
<comment type="similarity">
    <text evidence="1">Belongs to the amidase family.</text>
</comment>
<dbReference type="PANTHER" id="PTHR11895:SF7">
    <property type="entry name" value="GLUTAMYL-TRNA(GLN) AMIDOTRANSFERASE SUBUNIT A, MITOCHONDRIAL"/>
    <property type="match status" value="1"/>
</dbReference>
<organism evidence="3 4">
    <name type="scientific">Tistrella arctica</name>
    <dbReference type="NCBI Taxonomy" id="3133430"/>
    <lineage>
        <taxon>Bacteria</taxon>
        <taxon>Pseudomonadati</taxon>
        <taxon>Pseudomonadota</taxon>
        <taxon>Alphaproteobacteria</taxon>
        <taxon>Geminicoccales</taxon>
        <taxon>Geminicoccaceae</taxon>
        <taxon>Tistrella</taxon>
    </lineage>
</organism>
<evidence type="ECO:0000313" key="4">
    <source>
        <dbReference type="Proteomes" id="UP001413721"/>
    </source>
</evidence>
<dbReference type="Gene3D" id="3.90.1300.10">
    <property type="entry name" value="Amidase signature (AS) domain"/>
    <property type="match status" value="1"/>
</dbReference>
<dbReference type="InterPro" id="IPR023631">
    <property type="entry name" value="Amidase_dom"/>
</dbReference>
<dbReference type="Proteomes" id="UP001413721">
    <property type="component" value="Unassembled WGS sequence"/>
</dbReference>
<dbReference type="EMBL" id="JBBKTW010000006">
    <property type="protein sequence ID" value="MEN2989906.1"/>
    <property type="molecule type" value="Genomic_DNA"/>
</dbReference>
<dbReference type="InterPro" id="IPR036928">
    <property type="entry name" value="AS_sf"/>
</dbReference>
<protein>
    <submittedName>
        <fullName evidence="3">Amidase family protein</fullName>
    </submittedName>
</protein>
<feature type="domain" description="Amidase" evidence="2">
    <location>
        <begin position="33"/>
        <end position="457"/>
    </location>
</feature>
<dbReference type="RefSeq" id="WP_345937814.1">
    <property type="nucleotide sequence ID" value="NZ_JBBKTW010000006.1"/>
</dbReference>
<gene>
    <name evidence="3" type="ORF">WG926_16435</name>
</gene>
<sequence>MPRTDTSSGTDLTAMTARDLAAAIRSRAVSPVEVTEAVLARIEARADLNAFITVTAQEARAEARAAEAMVMAADDPASLPPLLGVPYSVKDLTATRGVRTTMGSAIFADNLPAEDAVAVARARAAGAILIGKTTTPEFGHKQAADAPIFGRTLNPIDPTVTCGASSSGAAVAVAAGMGPIALGTDGGGSIRIPAACCGIVGLKATLGRIPHLALPDLFSANSFVGPMARDVADTRLLFDAISGLDARDPWGQGALPAERRVTTLEGLKVAYLPRCGTRVDPRVLAATDAVVARMAQAGAHVHEIEIDFAAEERHFLVVLQSGLAARIGPHLARFRDRMDPSLVMTIEKGMAHSAVDLQAAAAARTAIFTRIQAELSRADVIISPTLTAPPLPVDQDPNGIVTIAGEPVGTIRGAWYPYTFPLNLTGHPALSMPGGTTPGDHLPIGLQIIGRWHDDRFILDVAGLVETLNGGDAG</sequence>
<dbReference type="InterPro" id="IPR000120">
    <property type="entry name" value="Amidase"/>
</dbReference>
<evidence type="ECO:0000313" key="3">
    <source>
        <dbReference type="EMBL" id="MEN2989906.1"/>
    </source>
</evidence>
<dbReference type="Pfam" id="PF01425">
    <property type="entry name" value="Amidase"/>
    <property type="match status" value="1"/>
</dbReference>
<dbReference type="InterPro" id="IPR020556">
    <property type="entry name" value="Amidase_CS"/>
</dbReference>
<comment type="caution">
    <text evidence="3">The sequence shown here is derived from an EMBL/GenBank/DDBJ whole genome shotgun (WGS) entry which is preliminary data.</text>
</comment>
<keyword evidence="4" id="KW-1185">Reference proteome</keyword>
<reference evidence="3 4" key="1">
    <citation type="submission" date="2024-03" db="EMBL/GenBank/DDBJ databases">
        <title>High-quality draft genome sequencing of Tistrella sp. BH-R2-4.</title>
        <authorList>
            <person name="Dong C."/>
        </authorList>
    </citation>
    <scope>NUCLEOTIDE SEQUENCE [LARGE SCALE GENOMIC DNA]</scope>
    <source>
        <strain evidence="3 4">BH-R2-4</strain>
    </source>
</reference>